<feature type="transmembrane region" description="Helical" evidence="7">
    <location>
        <begin position="51"/>
        <end position="67"/>
    </location>
</feature>
<feature type="transmembrane region" description="Helical" evidence="7">
    <location>
        <begin position="341"/>
        <end position="364"/>
    </location>
</feature>
<keyword evidence="3" id="KW-1003">Cell membrane</keyword>
<keyword evidence="4 7" id="KW-0812">Transmembrane</keyword>
<dbReference type="PROSITE" id="PS50850">
    <property type="entry name" value="MFS"/>
    <property type="match status" value="1"/>
</dbReference>
<gene>
    <name evidence="9" type="ORF">ABW99_04285</name>
</gene>
<organism evidence="9 10">
    <name type="scientific">Pandoraea thiooxydans</name>
    <dbReference type="NCBI Taxonomy" id="445709"/>
    <lineage>
        <taxon>Bacteria</taxon>
        <taxon>Pseudomonadati</taxon>
        <taxon>Pseudomonadota</taxon>
        <taxon>Betaproteobacteria</taxon>
        <taxon>Burkholderiales</taxon>
        <taxon>Burkholderiaceae</taxon>
        <taxon>Pandoraea</taxon>
    </lineage>
</organism>
<feature type="transmembrane region" description="Helical" evidence="7">
    <location>
        <begin position="88"/>
        <end position="111"/>
    </location>
</feature>
<keyword evidence="2" id="KW-0813">Transport</keyword>
<evidence type="ECO:0000256" key="4">
    <source>
        <dbReference type="ARBA" id="ARBA00022692"/>
    </source>
</evidence>
<feature type="transmembrane region" description="Helical" evidence="7">
    <location>
        <begin position="117"/>
        <end position="142"/>
    </location>
</feature>
<dbReference type="GO" id="GO:0022857">
    <property type="term" value="F:transmembrane transporter activity"/>
    <property type="evidence" value="ECO:0007669"/>
    <property type="project" value="InterPro"/>
</dbReference>
<evidence type="ECO:0000313" key="9">
    <source>
        <dbReference type="EMBL" id="AKJ70359.1"/>
    </source>
</evidence>
<feature type="transmembrane region" description="Helical" evidence="7">
    <location>
        <begin position="187"/>
        <end position="206"/>
    </location>
</feature>
<dbReference type="Pfam" id="PF00083">
    <property type="entry name" value="Sugar_tr"/>
    <property type="match status" value="1"/>
</dbReference>
<feature type="transmembrane region" description="Helical" evidence="7">
    <location>
        <begin position="243"/>
        <end position="267"/>
    </location>
</feature>
<evidence type="ECO:0000256" key="6">
    <source>
        <dbReference type="ARBA" id="ARBA00023136"/>
    </source>
</evidence>
<dbReference type="GO" id="GO:0005886">
    <property type="term" value="C:plasma membrane"/>
    <property type="evidence" value="ECO:0007669"/>
    <property type="project" value="UniProtKB-SubCell"/>
</dbReference>
<dbReference type="PATRIC" id="fig|445709.3.peg.918"/>
<dbReference type="PANTHER" id="PTHR43045">
    <property type="entry name" value="SHIKIMATE TRANSPORTER"/>
    <property type="match status" value="1"/>
</dbReference>
<accession>A0A0G3EWG1</accession>
<dbReference type="InterPro" id="IPR011701">
    <property type="entry name" value="MFS"/>
</dbReference>
<evidence type="ECO:0000256" key="2">
    <source>
        <dbReference type="ARBA" id="ARBA00022448"/>
    </source>
</evidence>
<protein>
    <submittedName>
        <fullName evidence="9">MFS transporter</fullName>
    </submittedName>
</protein>
<dbReference type="Proteomes" id="UP000036700">
    <property type="component" value="Chromosome"/>
</dbReference>
<evidence type="ECO:0000256" key="3">
    <source>
        <dbReference type="ARBA" id="ARBA00022475"/>
    </source>
</evidence>
<dbReference type="InterPro" id="IPR005828">
    <property type="entry name" value="MFS_sugar_transport-like"/>
</dbReference>
<feature type="domain" description="Major facilitator superfamily (MFS) profile" evidence="8">
    <location>
        <begin position="15"/>
        <end position="430"/>
    </location>
</feature>
<feature type="transmembrane region" description="Helical" evidence="7">
    <location>
        <begin position="385"/>
        <end position="403"/>
    </location>
</feature>
<dbReference type="Pfam" id="PF07690">
    <property type="entry name" value="MFS_1"/>
    <property type="match status" value="1"/>
</dbReference>
<dbReference type="Gene3D" id="1.20.1250.20">
    <property type="entry name" value="MFS general substrate transporter like domains"/>
    <property type="match status" value="2"/>
</dbReference>
<dbReference type="PANTHER" id="PTHR43045:SF7">
    <property type="entry name" value="MAJOR FACILITATOR SUPERFAMILY TRANSPORTER"/>
    <property type="match status" value="1"/>
</dbReference>
<evidence type="ECO:0000256" key="7">
    <source>
        <dbReference type="SAM" id="Phobius"/>
    </source>
</evidence>
<comment type="subcellular location">
    <subcellularLocation>
        <location evidence="1">Cell membrane</location>
        <topology evidence="1">Multi-pass membrane protein</topology>
    </subcellularLocation>
</comment>
<dbReference type="AlphaFoldDB" id="A0A0G3EWG1"/>
<dbReference type="InterPro" id="IPR036259">
    <property type="entry name" value="MFS_trans_sf"/>
</dbReference>
<feature type="transmembrane region" description="Helical" evidence="7">
    <location>
        <begin position="154"/>
        <end position="175"/>
    </location>
</feature>
<feature type="transmembrane region" description="Helical" evidence="7">
    <location>
        <begin position="409"/>
        <end position="428"/>
    </location>
</feature>
<dbReference type="STRING" id="445709.ABW99_04285"/>
<name>A0A0G3EWG1_9BURK</name>
<keyword evidence="10" id="KW-1185">Reference proteome</keyword>
<keyword evidence="6 7" id="KW-0472">Membrane</keyword>
<evidence type="ECO:0000313" key="10">
    <source>
        <dbReference type="Proteomes" id="UP000036700"/>
    </source>
</evidence>
<evidence type="ECO:0000256" key="1">
    <source>
        <dbReference type="ARBA" id="ARBA00004651"/>
    </source>
</evidence>
<dbReference type="InterPro" id="IPR020846">
    <property type="entry name" value="MFS_dom"/>
</dbReference>
<feature type="transmembrane region" description="Helical" evidence="7">
    <location>
        <begin position="310"/>
        <end position="329"/>
    </location>
</feature>
<dbReference type="KEGG" id="ptx:ABW99_04285"/>
<reference evidence="10" key="1">
    <citation type="submission" date="2015-06" db="EMBL/GenBank/DDBJ databases">
        <authorList>
            <person name="Lim Y.L."/>
            <person name="Ee R."/>
            <person name="Yong D."/>
            <person name="How K.Y."/>
            <person name="Yin W.F."/>
            <person name="Chan K.G."/>
        </authorList>
    </citation>
    <scope>NUCLEOTIDE SEQUENCE [LARGE SCALE GENOMIC DNA]</scope>
    <source>
        <strain evidence="10">DSM 25325</strain>
    </source>
</reference>
<evidence type="ECO:0000259" key="8">
    <source>
        <dbReference type="PROSITE" id="PS50850"/>
    </source>
</evidence>
<dbReference type="EMBL" id="CP011568">
    <property type="protein sequence ID" value="AKJ70359.1"/>
    <property type="molecule type" value="Genomic_DNA"/>
</dbReference>
<proteinExistence type="predicted"/>
<feature type="transmembrane region" description="Helical" evidence="7">
    <location>
        <begin position="279"/>
        <end position="298"/>
    </location>
</feature>
<keyword evidence="5 7" id="KW-1133">Transmembrane helix</keyword>
<feature type="transmembrane region" description="Helical" evidence="7">
    <location>
        <begin position="21"/>
        <end position="45"/>
    </location>
</feature>
<evidence type="ECO:0000256" key="5">
    <source>
        <dbReference type="ARBA" id="ARBA00022989"/>
    </source>
</evidence>
<dbReference type="SUPFAM" id="SSF103473">
    <property type="entry name" value="MFS general substrate transporter"/>
    <property type="match status" value="1"/>
</dbReference>
<sequence length="448" mass="47486">MHHRQPATLRQMLKIITTSSLGTMLEYYDFFVYVALTSTLTQLFLPSQDKAVAALAGVATFGIAYLARPIGTIIFSPMADRIGRKKTFVITLAMMGVATVGIGCLPTYAAVGAAAPVALLVLRITQGIALGGEYGSAVVYVIEYAPQGKRGMFTSVLQSTAGVGLLLALAIVSALRLTLDAHAFATWGWRVPFLISAPIVAIATMIRLGMKETPVFVEMQESGRLSKAPLSDTVTSKTSWKSILVAIFGAQGGTSVSLYTSVVYMLYFLQNVLKVEPTHASLCVAVGIVIATPMFPVFGRLSDQIGRARVMFIGILLWMACAYPAFAGIRTGVLNGAWGVVAALITVLSVLTAMIMAPLPAFIAECFPPQSRTTGFGLAQQLGNILFGGFLPLISLSLVGLTGNQLAGVAYSITSLVPCLAVTYFWGLKRDRARGRAELMTAPAPAGD</sequence>